<protein>
    <submittedName>
        <fullName evidence="1">Uncharacterized protein</fullName>
    </submittedName>
</protein>
<evidence type="ECO:0000313" key="1">
    <source>
        <dbReference type="EMBL" id="KZT32690.1"/>
    </source>
</evidence>
<dbReference type="EMBL" id="KV428304">
    <property type="protein sequence ID" value="KZT32690.1"/>
    <property type="molecule type" value="Genomic_DNA"/>
</dbReference>
<dbReference type="Proteomes" id="UP000076798">
    <property type="component" value="Unassembled WGS sequence"/>
</dbReference>
<organism evidence="1 2">
    <name type="scientific">Sistotremastrum suecicum HHB10207 ss-3</name>
    <dbReference type="NCBI Taxonomy" id="1314776"/>
    <lineage>
        <taxon>Eukaryota</taxon>
        <taxon>Fungi</taxon>
        <taxon>Dikarya</taxon>
        <taxon>Basidiomycota</taxon>
        <taxon>Agaricomycotina</taxon>
        <taxon>Agaricomycetes</taxon>
        <taxon>Sistotremastrales</taxon>
        <taxon>Sistotremastraceae</taxon>
        <taxon>Sistotremastrum</taxon>
    </lineage>
</organism>
<gene>
    <name evidence="1" type="ORF">SISSUDRAFT_1055217</name>
</gene>
<accession>A0A165XYM8</accession>
<dbReference type="AlphaFoldDB" id="A0A165XYM8"/>
<proteinExistence type="predicted"/>
<reference evidence="1 2" key="1">
    <citation type="journal article" date="2016" name="Mol. Biol. Evol.">
        <title>Comparative Genomics of Early-Diverging Mushroom-Forming Fungi Provides Insights into the Origins of Lignocellulose Decay Capabilities.</title>
        <authorList>
            <person name="Nagy L.G."/>
            <person name="Riley R."/>
            <person name="Tritt A."/>
            <person name="Adam C."/>
            <person name="Daum C."/>
            <person name="Floudas D."/>
            <person name="Sun H."/>
            <person name="Yadav J.S."/>
            <person name="Pangilinan J."/>
            <person name="Larsson K.H."/>
            <person name="Matsuura K."/>
            <person name="Barry K."/>
            <person name="Labutti K."/>
            <person name="Kuo R."/>
            <person name="Ohm R.A."/>
            <person name="Bhattacharya S.S."/>
            <person name="Shirouzu T."/>
            <person name="Yoshinaga Y."/>
            <person name="Martin F.M."/>
            <person name="Grigoriev I.V."/>
            <person name="Hibbett D.S."/>
        </authorList>
    </citation>
    <scope>NUCLEOTIDE SEQUENCE [LARGE SCALE GENOMIC DNA]</scope>
    <source>
        <strain evidence="1 2">HHB10207 ss-3</strain>
    </source>
</reference>
<name>A0A165XYM8_9AGAM</name>
<sequence>MDGRWEDSGWRMNEAFLRLKDGDNWTGAGSWSFEEYANEFERMRESVTKWSEERTEANGRDLFNWLKWWSGSSEEERGTENSPTVGKIGWKDGNVWHPIPLLHPFRLAQPLQYLITAARLREGEWETVVGMRIGEYTRWSIEVSPGEEIYLHTNVRPHCTNDIANFFYGSALSLAKDFGVDVRSLRLGQSDSVFPCPYSRLLTVCSVSKGLPY</sequence>
<evidence type="ECO:0000313" key="2">
    <source>
        <dbReference type="Proteomes" id="UP000076798"/>
    </source>
</evidence>
<keyword evidence="2" id="KW-1185">Reference proteome</keyword>